<reference evidence="1" key="1">
    <citation type="journal article" date="2019" name="Sci. Rep.">
        <title>Draft genome of Tanacetum cinerariifolium, the natural source of mosquito coil.</title>
        <authorList>
            <person name="Yamashiro T."/>
            <person name="Shiraishi A."/>
            <person name="Satake H."/>
            <person name="Nakayama K."/>
        </authorList>
    </citation>
    <scope>NUCLEOTIDE SEQUENCE</scope>
</reference>
<gene>
    <name evidence="1" type="ORF">Tci_850341</name>
</gene>
<proteinExistence type="predicted"/>
<protein>
    <submittedName>
        <fullName evidence="1">Uncharacterized protein</fullName>
    </submittedName>
</protein>
<sequence>SAVHLHIVESNIAGLLHREALLGIEVKIGKRDVFNRHFDQAIEQASLVALGRDVAEMDVAEARRALAHRLGRRLVVLHIEHDNLVADIFHHHVINPNILHHTAAPAGRFDANTAVSTVENAVRNRDFLHPTRHFRANHHSAVPAQHGAVSDGVVFGRHVHFASRLILARLDGNAVVTHADVAVRDVHVAARFGVNSVGIRRLRVVNRHARHGHVFAKLGVHRPKGRVSNGDAFDKHVFTKHGLNKRRPQEAALHHAGHVGLEQFERLRVLPAKLLLPLRVLLA</sequence>
<accession>A0A699R5W0</accession>
<name>A0A699R5W0_TANCI</name>
<comment type="caution">
    <text evidence="1">The sequence shown here is derived from an EMBL/GenBank/DDBJ whole genome shotgun (WGS) entry which is preliminary data.</text>
</comment>
<evidence type="ECO:0000313" key="1">
    <source>
        <dbReference type="EMBL" id="GFC78371.1"/>
    </source>
</evidence>
<dbReference type="EMBL" id="BKCJ011065334">
    <property type="protein sequence ID" value="GFC78371.1"/>
    <property type="molecule type" value="Genomic_DNA"/>
</dbReference>
<feature type="non-terminal residue" evidence="1">
    <location>
        <position position="1"/>
    </location>
</feature>
<dbReference type="AlphaFoldDB" id="A0A699R5W0"/>
<organism evidence="1">
    <name type="scientific">Tanacetum cinerariifolium</name>
    <name type="common">Dalmatian daisy</name>
    <name type="synonym">Chrysanthemum cinerariifolium</name>
    <dbReference type="NCBI Taxonomy" id="118510"/>
    <lineage>
        <taxon>Eukaryota</taxon>
        <taxon>Viridiplantae</taxon>
        <taxon>Streptophyta</taxon>
        <taxon>Embryophyta</taxon>
        <taxon>Tracheophyta</taxon>
        <taxon>Spermatophyta</taxon>
        <taxon>Magnoliopsida</taxon>
        <taxon>eudicotyledons</taxon>
        <taxon>Gunneridae</taxon>
        <taxon>Pentapetalae</taxon>
        <taxon>asterids</taxon>
        <taxon>campanulids</taxon>
        <taxon>Asterales</taxon>
        <taxon>Asteraceae</taxon>
        <taxon>Asteroideae</taxon>
        <taxon>Anthemideae</taxon>
        <taxon>Anthemidinae</taxon>
        <taxon>Tanacetum</taxon>
    </lineage>
</organism>
<feature type="non-terminal residue" evidence="1">
    <location>
        <position position="283"/>
    </location>
</feature>